<accession>A0ABS6EHH8</accession>
<organism evidence="1 2">
    <name type="scientific">Clostridium mobile</name>
    <dbReference type="NCBI Taxonomy" id="2841512"/>
    <lineage>
        <taxon>Bacteria</taxon>
        <taxon>Bacillati</taxon>
        <taxon>Bacillota</taxon>
        <taxon>Clostridia</taxon>
        <taxon>Eubacteriales</taxon>
        <taxon>Clostridiaceae</taxon>
        <taxon>Clostridium</taxon>
    </lineage>
</organism>
<protein>
    <submittedName>
        <fullName evidence="1">Uncharacterized protein</fullName>
    </submittedName>
</protein>
<dbReference type="EMBL" id="JAHLQF010000002">
    <property type="protein sequence ID" value="MBU5484222.1"/>
    <property type="molecule type" value="Genomic_DNA"/>
</dbReference>
<reference evidence="1 2" key="1">
    <citation type="submission" date="2021-06" db="EMBL/GenBank/DDBJ databases">
        <authorList>
            <person name="Sun Q."/>
            <person name="Li D."/>
        </authorList>
    </citation>
    <scope>NUCLEOTIDE SEQUENCE [LARGE SCALE GENOMIC DNA]</scope>
    <source>
        <strain evidence="1 2">MSJ-11</strain>
    </source>
</reference>
<gene>
    <name evidence="1" type="ORF">KQI86_07755</name>
</gene>
<evidence type="ECO:0000313" key="1">
    <source>
        <dbReference type="EMBL" id="MBU5484222.1"/>
    </source>
</evidence>
<sequence>MEKYMVTVVELKTQHEIKLVIEADEAETTENIILRAQVKDSLISVFDYNYFSAYQKLRNKILGLGYGIKCNGSRLNAVQSAMMGTSENIYLVELGRQAFTKDIVSLYDYAEISAFPDTQEQTAFFQRWIDSLNQGQS</sequence>
<dbReference type="Proteomes" id="UP000726170">
    <property type="component" value="Unassembled WGS sequence"/>
</dbReference>
<proteinExistence type="predicted"/>
<evidence type="ECO:0000313" key="2">
    <source>
        <dbReference type="Proteomes" id="UP000726170"/>
    </source>
</evidence>
<keyword evidence="2" id="KW-1185">Reference proteome</keyword>
<comment type="caution">
    <text evidence="1">The sequence shown here is derived from an EMBL/GenBank/DDBJ whole genome shotgun (WGS) entry which is preliminary data.</text>
</comment>
<name>A0ABS6EHH8_9CLOT</name>
<dbReference type="RefSeq" id="WP_216438710.1">
    <property type="nucleotide sequence ID" value="NZ_JAHLQF010000002.1"/>
</dbReference>